<dbReference type="CDD" id="cd06225">
    <property type="entry name" value="HAMP"/>
    <property type="match status" value="1"/>
</dbReference>
<comment type="catalytic activity">
    <reaction evidence="1">
        <text>ATP + protein L-histidine = ADP + protein N-phospho-L-histidine.</text>
        <dbReference type="EC" id="2.7.13.3"/>
    </reaction>
</comment>
<evidence type="ECO:0000256" key="6">
    <source>
        <dbReference type="ARBA" id="ARBA00022692"/>
    </source>
</evidence>
<dbReference type="Pfam" id="PF00512">
    <property type="entry name" value="HisKA"/>
    <property type="match status" value="1"/>
</dbReference>
<evidence type="ECO:0000256" key="10">
    <source>
        <dbReference type="ARBA" id="ARBA00023136"/>
    </source>
</evidence>
<name>A0ABV8MLI5_9NEIS</name>
<dbReference type="CDD" id="cd00082">
    <property type="entry name" value="HisKA"/>
    <property type="match status" value="1"/>
</dbReference>
<dbReference type="SUPFAM" id="SSF47384">
    <property type="entry name" value="Homodimeric domain of signal transducing histidine kinase"/>
    <property type="match status" value="1"/>
</dbReference>
<keyword evidence="15" id="KW-1185">Reference proteome</keyword>
<keyword evidence="4" id="KW-0597">Phosphoprotein</keyword>
<evidence type="ECO:0000256" key="5">
    <source>
        <dbReference type="ARBA" id="ARBA00022679"/>
    </source>
</evidence>
<feature type="transmembrane region" description="Helical" evidence="11">
    <location>
        <begin position="149"/>
        <end position="172"/>
    </location>
</feature>
<keyword evidence="9" id="KW-0902">Two-component regulatory system</keyword>
<dbReference type="InterPro" id="IPR003661">
    <property type="entry name" value="HisK_dim/P_dom"/>
</dbReference>
<dbReference type="InterPro" id="IPR036097">
    <property type="entry name" value="HisK_dim/P_sf"/>
</dbReference>
<evidence type="ECO:0000256" key="11">
    <source>
        <dbReference type="SAM" id="Phobius"/>
    </source>
</evidence>
<evidence type="ECO:0000259" key="13">
    <source>
        <dbReference type="PROSITE" id="PS50885"/>
    </source>
</evidence>
<dbReference type="InterPro" id="IPR004358">
    <property type="entry name" value="Sig_transdc_His_kin-like_C"/>
</dbReference>
<dbReference type="Gene3D" id="3.30.565.10">
    <property type="entry name" value="Histidine kinase-like ATPase, C-terminal domain"/>
    <property type="match status" value="1"/>
</dbReference>
<dbReference type="Gene3D" id="1.10.8.500">
    <property type="entry name" value="HAMP domain in histidine kinase"/>
    <property type="match status" value="1"/>
</dbReference>
<evidence type="ECO:0000256" key="9">
    <source>
        <dbReference type="ARBA" id="ARBA00023012"/>
    </source>
</evidence>
<dbReference type="PANTHER" id="PTHR45436">
    <property type="entry name" value="SENSOR HISTIDINE KINASE YKOH"/>
    <property type="match status" value="1"/>
</dbReference>
<dbReference type="SMART" id="SM00387">
    <property type="entry name" value="HATPase_c"/>
    <property type="match status" value="1"/>
</dbReference>
<dbReference type="PRINTS" id="PR00344">
    <property type="entry name" value="BCTRLSENSOR"/>
</dbReference>
<dbReference type="Pfam" id="PF02518">
    <property type="entry name" value="HATPase_c"/>
    <property type="match status" value="1"/>
</dbReference>
<dbReference type="GO" id="GO:0005524">
    <property type="term" value="F:ATP binding"/>
    <property type="evidence" value="ECO:0007669"/>
    <property type="project" value="UniProtKB-KW"/>
</dbReference>
<dbReference type="SMART" id="SM00388">
    <property type="entry name" value="HisKA"/>
    <property type="match status" value="1"/>
</dbReference>
<accession>A0ABV8MLI5</accession>
<comment type="caution">
    <text evidence="14">The sequence shown here is derived from an EMBL/GenBank/DDBJ whole genome shotgun (WGS) entry which is preliminary data.</text>
</comment>
<dbReference type="PROSITE" id="PS50109">
    <property type="entry name" value="HIS_KIN"/>
    <property type="match status" value="1"/>
</dbReference>
<evidence type="ECO:0000313" key="15">
    <source>
        <dbReference type="Proteomes" id="UP001595791"/>
    </source>
</evidence>
<feature type="transmembrane region" description="Helical" evidence="11">
    <location>
        <begin position="12"/>
        <end position="33"/>
    </location>
</feature>
<evidence type="ECO:0000256" key="1">
    <source>
        <dbReference type="ARBA" id="ARBA00000085"/>
    </source>
</evidence>
<dbReference type="Pfam" id="PF00672">
    <property type="entry name" value="HAMP"/>
    <property type="match status" value="1"/>
</dbReference>
<dbReference type="SUPFAM" id="SSF55874">
    <property type="entry name" value="ATPase domain of HSP90 chaperone/DNA topoisomerase II/histidine kinase"/>
    <property type="match status" value="1"/>
</dbReference>
<dbReference type="InterPro" id="IPR050428">
    <property type="entry name" value="TCS_sensor_his_kinase"/>
</dbReference>
<evidence type="ECO:0000256" key="2">
    <source>
        <dbReference type="ARBA" id="ARBA00004141"/>
    </source>
</evidence>
<protein>
    <recommendedName>
        <fullName evidence="3">histidine kinase</fullName>
        <ecNumber evidence="3">2.7.13.3</ecNumber>
    </recommendedName>
</protein>
<feature type="domain" description="Histidine kinase" evidence="12">
    <location>
        <begin position="232"/>
        <end position="443"/>
    </location>
</feature>
<keyword evidence="14" id="KW-0067">ATP-binding</keyword>
<evidence type="ECO:0000256" key="3">
    <source>
        <dbReference type="ARBA" id="ARBA00012438"/>
    </source>
</evidence>
<dbReference type="PROSITE" id="PS50885">
    <property type="entry name" value="HAMP"/>
    <property type="match status" value="1"/>
</dbReference>
<reference evidence="15" key="1">
    <citation type="journal article" date="2019" name="Int. J. Syst. Evol. Microbiol.">
        <title>The Global Catalogue of Microorganisms (GCM) 10K type strain sequencing project: providing services to taxonomists for standard genome sequencing and annotation.</title>
        <authorList>
            <consortium name="The Broad Institute Genomics Platform"/>
            <consortium name="The Broad Institute Genome Sequencing Center for Infectious Disease"/>
            <person name="Wu L."/>
            <person name="Ma J."/>
        </authorList>
    </citation>
    <scope>NUCLEOTIDE SEQUENCE [LARGE SCALE GENOMIC DNA]</scope>
    <source>
        <strain evidence="15">LMG 29894</strain>
    </source>
</reference>
<feature type="domain" description="HAMP" evidence="13">
    <location>
        <begin position="169"/>
        <end position="224"/>
    </location>
</feature>
<gene>
    <name evidence="14" type="ORF">ACFOW7_06520</name>
</gene>
<evidence type="ECO:0000256" key="8">
    <source>
        <dbReference type="ARBA" id="ARBA00022989"/>
    </source>
</evidence>
<dbReference type="CDD" id="cd00075">
    <property type="entry name" value="HATPase"/>
    <property type="match status" value="1"/>
</dbReference>
<dbReference type="Gene3D" id="1.10.287.130">
    <property type="match status" value="1"/>
</dbReference>
<dbReference type="InterPro" id="IPR003660">
    <property type="entry name" value="HAMP_dom"/>
</dbReference>
<proteinExistence type="predicted"/>
<dbReference type="PANTHER" id="PTHR45436:SF15">
    <property type="entry name" value="SENSOR HISTIDINE KINASE CUSS"/>
    <property type="match status" value="1"/>
</dbReference>
<dbReference type="Proteomes" id="UP001595791">
    <property type="component" value="Unassembled WGS sequence"/>
</dbReference>
<keyword evidence="8 11" id="KW-1133">Transmembrane helix</keyword>
<evidence type="ECO:0000256" key="7">
    <source>
        <dbReference type="ARBA" id="ARBA00022777"/>
    </source>
</evidence>
<keyword evidence="14" id="KW-0547">Nucleotide-binding</keyword>
<dbReference type="SMART" id="SM00304">
    <property type="entry name" value="HAMP"/>
    <property type="match status" value="1"/>
</dbReference>
<dbReference type="EMBL" id="JBHSBU010000001">
    <property type="protein sequence ID" value="MFC4159009.1"/>
    <property type="molecule type" value="Genomic_DNA"/>
</dbReference>
<keyword evidence="10 11" id="KW-0472">Membrane</keyword>
<comment type="subcellular location">
    <subcellularLocation>
        <location evidence="2">Membrane</location>
        <topology evidence="2">Multi-pass membrane protein</topology>
    </subcellularLocation>
</comment>
<dbReference type="RefSeq" id="WP_378162294.1">
    <property type="nucleotide sequence ID" value="NZ_JBHSBU010000001.1"/>
</dbReference>
<keyword evidence="7" id="KW-0418">Kinase</keyword>
<dbReference type="EC" id="2.7.13.3" evidence="3"/>
<evidence type="ECO:0000313" key="14">
    <source>
        <dbReference type="EMBL" id="MFC4159009.1"/>
    </source>
</evidence>
<evidence type="ECO:0000259" key="12">
    <source>
        <dbReference type="PROSITE" id="PS50109"/>
    </source>
</evidence>
<sequence length="446" mass="49036">MGRLFWKFFAAFWLSLMLTMVTVIAGAWLLQWFDPPEQHSFEAERLHLMLGGAVGVLREGGPAAATGLLRDWAARGAVPAMYIVDESGRELLGRWLPEAELAGLAARLARGDPAVAEVRRGGGQRYRVFAREAEVARLLADAKPKPPSIWVPITASALVSLAVSALLGWYFAKPVRSLRWALHKVADGRLDTRVFARMGRRRDEIADLGRDFDRMAQQLQQLVGAQQRLLHDVSHELRSPLARLQAAIGLARQRPDRTEASLERIEREAVRLDGLVGELLTLARLEAGAAEMRRERVDLVELIGAIAEDAQFEARTLGREVSWRAEGEFVVEVGAELLYRAFENVIRNAVKYTVEGSTVEVSVEAGPERLTVSVADRGPGIAPADLTGIFEPFRRLEQTREMSGFGLGLAIARRAIESHGGTITAEARPGGGLVMRLTLPRPPSLS</sequence>
<dbReference type="SUPFAM" id="SSF158472">
    <property type="entry name" value="HAMP domain-like"/>
    <property type="match status" value="1"/>
</dbReference>
<dbReference type="InterPro" id="IPR005467">
    <property type="entry name" value="His_kinase_dom"/>
</dbReference>
<dbReference type="InterPro" id="IPR036890">
    <property type="entry name" value="HATPase_C_sf"/>
</dbReference>
<dbReference type="InterPro" id="IPR003594">
    <property type="entry name" value="HATPase_dom"/>
</dbReference>
<organism evidence="14 15">
    <name type="scientific">Chitinimonas lacunae</name>
    <dbReference type="NCBI Taxonomy" id="1963018"/>
    <lineage>
        <taxon>Bacteria</taxon>
        <taxon>Pseudomonadati</taxon>
        <taxon>Pseudomonadota</taxon>
        <taxon>Betaproteobacteria</taxon>
        <taxon>Neisseriales</taxon>
        <taxon>Chitinibacteraceae</taxon>
        <taxon>Chitinimonas</taxon>
    </lineage>
</organism>
<keyword evidence="5" id="KW-0808">Transferase</keyword>
<keyword evidence="6 11" id="KW-0812">Transmembrane</keyword>
<evidence type="ECO:0000256" key="4">
    <source>
        <dbReference type="ARBA" id="ARBA00022553"/>
    </source>
</evidence>